<sequence length="51" mass="5773">MQSELKSEIAKRIFGNKDSLEIKDTDEAHHALDKAISLEDLIKTFVSLSKK</sequence>
<name>S0DD90_9ZZZZ</name>
<dbReference type="AlphaFoldDB" id="S0DD90"/>
<reference evidence="1" key="2">
    <citation type="journal article" date="2013" name="Biotechnol. Biofuels">
        <title>Mining for hemicellulases in the fungus-growing termite Pseudacanthotermes militaris using functional metagenomics.</title>
        <authorList>
            <person name="Bastien G."/>
            <person name="Arnal G."/>
            <person name="Bozonnet S."/>
            <person name="Laguerre S."/>
            <person name="Ferreira F."/>
            <person name="Faure R."/>
            <person name="Henrissat B."/>
            <person name="Lefevre F."/>
            <person name="Robe P."/>
            <person name="Bouchez O."/>
            <person name="Noirot C."/>
            <person name="Dumon C."/>
            <person name="O'Donohue M."/>
        </authorList>
    </citation>
    <scope>NUCLEOTIDE SEQUENCE</scope>
</reference>
<organism evidence="1">
    <name type="scientific">termite gut metagenome</name>
    <dbReference type="NCBI Taxonomy" id="433724"/>
    <lineage>
        <taxon>unclassified sequences</taxon>
        <taxon>metagenomes</taxon>
        <taxon>organismal metagenomes</taxon>
    </lineage>
</organism>
<accession>S0DD90</accession>
<protein>
    <submittedName>
        <fullName evidence="1">Uncharacterized protein</fullName>
    </submittedName>
</protein>
<proteinExistence type="predicted"/>
<evidence type="ECO:0000313" key="1">
    <source>
        <dbReference type="EMBL" id="CCO20818.1"/>
    </source>
</evidence>
<gene>
    <name evidence="1" type="ORF">BN138_6</name>
</gene>
<dbReference type="EMBL" id="HF548269">
    <property type="protein sequence ID" value="CCO20818.1"/>
    <property type="molecule type" value="Genomic_DNA"/>
</dbReference>
<reference evidence="1" key="1">
    <citation type="submission" date="2012-10" db="EMBL/GenBank/DDBJ databases">
        <authorList>
            <person name="Sandrine L."/>
        </authorList>
    </citation>
    <scope>NUCLEOTIDE SEQUENCE</scope>
</reference>